<evidence type="ECO:0000313" key="12">
    <source>
        <dbReference type="EMBL" id="QCQ22560.1"/>
    </source>
</evidence>
<dbReference type="InterPro" id="IPR036097">
    <property type="entry name" value="HisK_dim/P_sf"/>
</dbReference>
<evidence type="ECO:0000256" key="4">
    <source>
        <dbReference type="ARBA" id="ARBA00022553"/>
    </source>
</evidence>
<evidence type="ECO:0000256" key="7">
    <source>
        <dbReference type="ARBA" id="ARBA00023012"/>
    </source>
</evidence>
<dbReference type="InterPro" id="IPR003660">
    <property type="entry name" value="HAMP_dom"/>
</dbReference>
<comment type="catalytic activity">
    <reaction evidence="1">
        <text>ATP + protein L-histidine = ADP + protein N-phospho-L-histidine.</text>
        <dbReference type="EC" id="2.7.13.3"/>
    </reaction>
</comment>
<dbReference type="InterPro" id="IPR004358">
    <property type="entry name" value="Sig_transdc_His_kin-like_C"/>
</dbReference>
<proteinExistence type="predicted"/>
<reference evidence="12 13" key="2">
    <citation type="submission" date="2019-05" db="EMBL/GenBank/DDBJ databases">
        <authorList>
            <person name="Suflita J.M."/>
            <person name="Marks C.R."/>
        </authorList>
    </citation>
    <scope>NUCLEOTIDE SEQUENCE [LARGE SCALE GENOMIC DNA]</scope>
    <source>
        <strain evidence="12 13">ALDC</strain>
    </source>
</reference>
<dbReference type="InterPro" id="IPR005467">
    <property type="entry name" value="His_kinase_dom"/>
</dbReference>
<protein>
    <recommendedName>
        <fullName evidence="3">histidine kinase</fullName>
        <ecNumber evidence="3">2.7.13.3</ecNumber>
    </recommendedName>
</protein>
<dbReference type="CDD" id="cd00082">
    <property type="entry name" value="HisKA"/>
    <property type="match status" value="1"/>
</dbReference>
<name>A0A4P8L3W7_9BACT</name>
<dbReference type="InterPro" id="IPR024478">
    <property type="entry name" value="HlyB_4HB_MCP"/>
</dbReference>
<reference evidence="12 13" key="1">
    <citation type="submission" date="2019-05" db="EMBL/GenBank/DDBJ databases">
        <title>The Complete Genome Sequence of the n-alkane-degrading Desulfoglaeba alkanexedens ALDC reveals multiple alkylsuccinate synthase gene clusters.</title>
        <authorList>
            <person name="Callaghan A.V."/>
            <person name="Davidova I.A."/>
            <person name="Duncan K.E."/>
            <person name="Morris B."/>
            <person name="McInerney M.J."/>
        </authorList>
    </citation>
    <scope>NUCLEOTIDE SEQUENCE [LARGE SCALE GENOMIC DNA]</scope>
    <source>
        <strain evidence="12 13">ALDC</strain>
    </source>
</reference>
<dbReference type="Gene3D" id="6.10.340.10">
    <property type="match status" value="1"/>
</dbReference>
<dbReference type="InterPro" id="IPR003594">
    <property type="entry name" value="HATPase_dom"/>
</dbReference>
<evidence type="ECO:0000256" key="5">
    <source>
        <dbReference type="ARBA" id="ARBA00022679"/>
    </source>
</evidence>
<dbReference type="PANTHER" id="PTHR43711">
    <property type="entry name" value="TWO-COMPONENT HISTIDINE KINASE"/>
    <property type="match status" value="1"/>
</dbReference>
<keyword evidence="5" id="KW-0808">Transferase</keyword>
<dbReference type="Pfam" id="PF12729">
    <property type="entry name" value="4HB_MCP_1"/>
    <property type="match status" value="1"/>
</dbReference>
<feature type="region of interest" description="Disordered" evidence="8">
    <location>
        <begin position="1"/>
        <end position="23"/>
    </location>
</feature>
<dbReference type="RefSeq" id="WP_137424838.1">
    <property type="nucleotide sequence ID" value="NZ_CP040098.1"/>
</dbReference>
<dbReference type="CDD" id="cd06225">
    <property type="entry name" value="HAMP"/>
    <property type="match status" value="1"/>
</dbReference>
<dbReference type="OrthoDB" id="9770955at2"/>
<dbReference type="KEGG" id="dax:FDQ92_10525"/>
<dbReference type="EMBL" id="CP040098">
    <property type="protein sequence ID" value="QCQ22560.1"/>
    <property type="molecule type" value="Genomic_DNA"/>
</dbReference>
<dbReference type="InterPro" id="IPR050736">
    <property type="entry name" value="Sensor_HK_Regulatory"/>
</dbReference>
<dbReference type="Pfam" id="PF02518">
    <property type="entry name" value="HATPase_c"/>
    <property type="match status" value="1"/>
</dbReference>
<feature type="transmembrane region" description="Helical" evidence="9">
    <location>
        <begin position="38"/>
        <end position="57"/>
    </location>
</feature>
<keyword evidence="9" id="KW-1133">Transmembrane helix</keyword>
<sequence length="513" mass="57508">MREGKPALPGQAVPKPGLANEGKEQRTMRELTIFKRLILGYLAILLVVIAIGVYSILSLGQLNQIIRSISSIDSETIRMANRLRDFVLTQRGFEKKYVVSKDGDFHRQFLETEKYIEKHLERISVLMDTAEERRLIADVKAFHSQYLSIAQEEVRLINSNKTYSQEIYNRKKEDLADQIIRKLEEVTKIAEADMDSKIKMSGKIGYQASRVTAILTIAAVIMALMIAFFTARTINSPIVELIRGTKQIAGGTFEKHVTIASPPEINELAEAFNHMCDRLKELDEMKADLISHISHEFRTPLAVIREAVSLHRDCISTGAMEKQLRLVGIIEEECERLINSVNKVLSLSRMDAGMMDYHIEGGSLSQIIEMSASKIRPIAERKRIALNMDVAQSLPYAAIDTEKISQVLDNLLDNALKFTPEGGKVLIRAAMRDRKPSGDQEKGFIEVSVSDTGCGIPAENIQEIFDKFKKLHAKGTGLGLYIARQIVRAHGGDIWVKSGEKAGTTFFFTVPVF</sequence>
<keyword evidence="4" id="KW-0597">Phosphoprotein</keyword>
<evidence type="ECO:0000256" key="8">
    <source>
        <dbReference type="SAM" id="MobiDB-lite"/>
    </source>
</evidence>
<keyword evidence="7" id="KW-0902">Two-component regulatory system</keyword>
<evidence type="ECO:0000259" key="10">
    <source>
        <dbReference type="PROSITE" id="PS50109"/>
    </source>
</evidence>
<accession>A0A4P8L3W7</accession>
<dbReference type="PROSITE" id="PS50109">
    <property type="entry name" value="HIS_KIN"/>
    <property type="match status" value="1"/>
</dbReference>
<dbReference type="PANTHER" id="PTHR43711:SF31">
    <property type="entry name" value="HISTIDINE KINASE"/>
    <property type="match status" value="1"/>
</dbReference>
<dbReference type="GO" id="GO:0000155">
    <property type="term" value="F:phosphorelay sensor kinase activity"/>
    <property type="evidence" value="ECO:0007669"/>
    <property type="project" value="InterPro"/>
</dbReference>
<evidence type="ECO:0000313" key="13">
    <source>
        <dbReference type="Proteomes" id="UP000298602"/>
    </source>
</evidence>
<dbReference type="InterPro" id="IPR003661">
    <property type="entry name" value="HisK_dim/P_dom"/>
</dbReference>
<dbReference type="GO" id="GO:0016020">
    <property type="term" value="C:membrane"/>
    <property type="evidence" value="ECO:0007669"/>
    <property type="project" value="UniProtKB-SubCell"/>
</dbReference>
<organism evidence="12 13">
    <name type="scientific">Desulfoglaeba alkanexedens ALDC</name>
    <dbReference type="NCBI Taxonomy" id="980445"/>
    <lineage>
        <taxon>Bacteria</taxon>
        <taxon>Pseudomonadati</taxon>
        <taxon>Thermodesulfobacteriota</taxon>
        <taxon>Syntrophobacteria</taxon>
        <taxon>Syntrophobacterales</taxon>
        <taxon>Syntrophobacteraceae</taxon>
        <taxon>Desulfoglaeba</taxon>
    </lineage>
</organism>
<feature type="domain" description="HAMP" evidence="11">
    <location>
        <begin position="232"/>
        <end position="284"/>
    </location>
</feature>
<evidence type="ECO:0000256" key="9">
    <source>
        <dbReference type="SAM" id="Phobius"/>
    </source>
</evidence>
<dbReference type="SUPFAM" id="SSF55874">
    <property type="entry name" value="ATPase domain of HSP90 chaperone/DNA topoisomerase II/histidine kinase"/>
    <property type="match status" value="1"/>
</dbReference>
<dbReference type="SUPFAM" id="SSF158472">
    <property type="entry name" value="HAMP domain-like"/>
    <property type="match status" value="1"/>
</dbReference>
<dbReference type="Proteomes" id="UP000298602">
    <property type="component" value="Chromosome"/>
</dbReference>
<evidence type="ECO:0000259" key="11">
    <source>
        <dbReference type="PROSITE" id="PS50885"/>
    </source>
</evidence>
<dbReference type="Pfam" id="PF00512">
    <property type="entry name" value="HisKA"/>
    <property type="match status" value="1"/>
</dbReference>
<dbReference type="PROSITE" id="PS50885">
    <property type="entry name" value="HAMP"/>
    <property type="match status" value="1"/>
</dbReference>
<keyword evidence="6" id="KW-0418">Kinase</keyword>
<dbReference type="Pfam" id="PF00672">
    <property type="entry name" value="HAMP"/>
    <property type="match status" value="1"/>
</dbReference>
<dbReference type="Gene3D" id="3.30.565.10">
    <property type="entry name" value="Histidine kinase-like ATPase, C-terminal domain"/>
    <property type="match status" value="1"/>
</dbReference>
<dbReference type="SMART" id="SM00304">
    <property type="entry name" value="HAMP"/>
    <property type="match status" value="1"/>
</dbReference>
<dbReference type="Gene3D" id="1.10.287.130">
    <property type="match status" value="1"/>
</dbReference>
<evidence type="ECO:0000256" key="2">
    <source>
        <dbReference type="ARBA" id="ARBA00004370"/>
    </source>
</evidence>
<evidence type="ECO:0000256" key="1">
    <source>
        <dbReference type="ARBA" id="ARBA00000085"/>
    </source>
</evidence>
<feature type="transmembrane region" description="Helical" evidence="9">
    <location>
        <begin position="208"/>
        <end position="229"/>
    </location>
</feature>
<dbReference type="InterPro" id="IPR036890">
    <property type="entry name" value="HATPase_C_sf"/>
</dbReference>
<dbReference type="SMART" id="SM00388">
    <property type="entry name" value="HisKA"/>
    <property type="match status" value="1"/>
</dbReference>
<keyword evidence="9" id="KW-0812">Transmembrane</keyword>
<gene>
    <name evidence="12" type="ORF">FDQ92_10525</name>
</gene>
<comment type="subcellular location">
    <subcellularLocation>
        <location evidence="2">Membrane</location>
    </subcellularLocation>
</comment>
<feature type="domain" description="Histidine kinase" evidence="10">
    <location>
        <begin position="292"/>
        <end position="513"/>
    </location>
</feature>
<keyword evidence="13" id="KW-1185">Reference proteome</keyword>
<dbReference type="AlphaFoldDB" id="A0A4P8L3W7"/>
<evidence type="ECO:0000256" key="3">
    <source>
        <dbReference type="ARBA" id="ARBA00012438"/>
    </source>
</evidence>
<evidence type="ECO:0000256" key="6">
    <source>
        <dbReference type="ARBA" id="ARBA00022777"/>
    </source>
</evidence>
<dbReference type="SMART" id="SM00387">
    <property type="entry name" value="HATPase_c"/>
    <property type="match status" value="1"/>
</dbReference>
<dbReference type="SUPFAM" id="SSF47384">
    <property type="entry name" value="Homodimeric domain of signal transducing histidine kinase"/>
    <property type="match status" value="1"/>
</dbReference>
<dbReference type="EC" id="2.7.13.3" evidence="3"/>
<keyword evidence="9" id="KW-0472">Membrane</keyword>
<dbReference type="PRINTS" id="PR00344">
    <property type="entry name" value="BCTRLSENSOR"/>
</dbReference>
<dbReference type="FunFam" id="3.30.565.10:FF:000006">
    <property type="entry name" value="Sensor histidine kinase WalK"/>
    <property type="match status" value="1"/>
</dbReference>